<evidence type="ECO:0000256" key="10">
    <source>
        <dbReference type="ARBA" id="ARBA00023125"/>
    </source>
</evidence>
<comment type="similarity">
    <text evidence="13">Belongs to the helicase family. DinG subfamily.</text>
</comment>
<dbReference type="GO" id="GO:0005524">
    <property type="term" value="F:ATP binding"/>
    <property type="evidence" value="ECO:0007669"/>
    <property type="project" value="UniProtKB-KW"/>
</dbReference>
<accession>A0A0L6Z892</accession>
<keyword evidence="4" id="KW-0227">DNA damage</keyword>
<evidence type="ECO:0000256" key="9">
    <source>
        <dbReference type="ARBA" id="ARBA00023014"/>
    </source>
</evidence>
<dbReference type="InterPro" id="IPR006555">
    <property type="entry name" value="ATP-dep_Helicase_C"/>
</dbReference>
<dbReference type="GO" id="GO:0051539">
    <property type="term" value="F:4 iron, 4 sulfur cluster binding"/>
    <property type="evidence" value="ECO:0007669"/>
    <property type="project" value="UniProtKB-KW"/>
</dbReference>
<dbReference type="GO" id="GO:0006281">
    <property type="term" value="P:DNA repair"/>
    <property type="evidence" value="ECO:0007669"/>
    <property type="project" value="UniProtKB-KW"/>
</dbReference>
<evidence type="ECO:0000256" key="7">
    <source>
        <dbReference type="ARBA" id="ARBA00022840"/>
    </source>
</evidence>
<dbReference type="Gene3D" id="1.10.275.40">
    <property type="match status" value="1"/>
</dbReference>
<dbReference type="SUPFAM" id="SSF52540">
    <property type="entry name" value="P-loop containing nucleoside triphosphate hydrolases"/>
    <property type="match status" value="2"/>
</dbReference>
<evidence type="ECO:0000256" key="3">
    <source>
        <dbReference type="ARBA" id="ARBA00022741"/>
    </source>
</evidence>
<dbReference type="GO" id="GO:0003677">
    <property type="term" value="F:DNA binding"/>
    <property type="evidence" value="ECO:0007669"/>
    <property type="project" value="UniProtKB-KW"/>
</dbReference>
<dbReference type="InterPro" id="IPR006554">
    <property type="entry name" value="Helicase-like_DEXD_c2"/>
</dbReference>
<keyword evidence="9" id="KW-0411">Iron-sulfur</keyword>
<evidence type="ECO:0000256" key="8">
    <source>
        <dbReference type="ARBA" id="ARBA00023004"/>
    </source>
</evidence>
<dbReference type="SMART" id="SM00488">
    <property type="entry name" value="DEXDc2"/>
    <property type="match status" value="1"/>
</dbReference>
<keyword evidence="8" id="KW-0408">Iron</keyword>
<dbReference type="InterPro" id="IPR042493">
    <property type="entry name" value="XPD_DNA_FeS"/>
</dbReference>
<dbReference type="InterPro" id="IPR011545">
    <property type="entry name" value="DEAD/DEAH_box_helicase_dom"/>
</dbReference>
<dbReference type="GO" id="GO:0016818">
    <property type="term" value="F:hydrolase activity, acting on acid anhydrides, in phosphorus-containing anhydrides"/>
    <property type="evidence" value="ECO:0007669"/>
    <property type="project" value="InterPro"/>
</dbReference>
<dbReference type="InterPro" id="IPR045028">
    <property type="entry name" value="DinG/Rad3-like"/>
</dbReference>
<dbReference type="SMART" id="SM00491">
    <property type="entry name" value="HELICc2"/>
    <property type="match status" value="1"/>
</dbReference>
<keyword evidence="11" id="KW-0234">DNA repair</keyword>
<evidence type="ECO:0000256" key="11">
    <source>
        <dbReference type="ARBA" id="ARBA00023204"/>
    </source>
</evidence>
<dbReference type="GO" id="GO:0046872">
    <property type="term" value="F:metal ion binding"/>
    <property type="evidence" value="ECO:0007669"/>
    <property type="project" value="UniProtKB-KW"/>
</dbReference>
<evidence type="ECO:0000256" key="4">
    <source>
        <dbReference type="ARBA" id="ARBA00022763"/>
    </source>
</evidence>
<gene>
    <name evidence="15" type="ORF">CLHOM_25380</name>
</gene>
<feature type="domain" description="Helicase ATP-binding" evidence="14">
    <location>
        <begin position="183"/>
        <end position="445"/>
    </location>
</feature>
<keyword evidence="6 15" id="KW-0347">Helicase</keyword>
<keyword evidence="3" id="KW-0547">Nucleotide-binding</keyword>
<dbReference type="InterPro" id="IPR014013">
    <property type="entry name" value="Helic_SF1/SF2_ATP-bd_DinG/Rad3"/>
</dbReference>
<name>A0A0L6Z892_9CLOT</name>
<keyword evidence="5" id="KW-0378">Hydrolase</keyword>
<keyword evidence="1" id="KW-0004">4Fe-4S</keyword>
<keyword evidence="16" id="KW-1185">Reference proteome</keyword>
<dbReference type="EMBL" id="LHUR01000029">
    <property type="protein sequence ID" value="KOA19043.1"/>
    <property type="molecule type" value="Genomic_DNA"/>
</dbReference>
<proteinExistence type="inferred from homology"/>
<keyword evidence="12" id="KW-0413">Isomerase</keyword>
<evidence type="ECO:0000256" key="13">
    <source>
        <dbReference type="ARBA" id="ARBA00038058"/>
    </source>
</evidence>
<dbReference type="Pfam" id="PF13307">
    <property type="entry name" value="Helicase_C_2"/>
    <property type="match status" value="1"/>
</dbReference>
<organism evidence="15 16">
    <name type="scientific">Clostridium homopropionicum DSM 5847</name>
    <dbReference type="NCBI Taxonomy" id="1121318"/>
    <lineage>
        <taxon>Bacteria</taxon>
        <taxon>Bacillati</taxon>
        <taxon>Bacillota</taxon>
        <taxon>Clostridia</taxon>
        <taxon>Eubacteriales</taxon>
        <taxon>Clostridiaceae</taxon>
        <taxon>Clostridium</taxon>
    </lineage>
</organism>
<dbReference type="STRING" id="36844.SAMN04488501_12319"/>
<dbReference type="Pfam" id="PF00270">
    <property type="entry name" value="DEAD"/>
    <property type="match status" value="1"/>
</dbReference>
<dbReference type="RefSeq" id="WP_052222040.1">
    <property type="nucleotide sequence ID" value="NZ_LHUR01000029.1"/>
</dbReference>
<dbReference type="Proteomes" id="UP000037043">
    <property type="component" value="Unassembled WGS sequence"/>
</dbReference>
<evidence type="ECO:0000313" key="16">
    <source>
        <dbReference type="Proteomes" id="UP000037043"/>
    </source>
</evidence>
<reference evidence="16" key="1">
    <citation type="submission" date="2015-08" db="EMBL/GenBank/DDBJ databases">
        <title>Genome sequence of the strict anaerobe Clostridium homopropionicum LuHBu1 (DSM 5847T).</title>
        <authorList>
            <person name="Poehlein A."/>
            <person name="Beck M."/>
            <person name="Schiel-Bengelsdorf B."/>
            <person name="Bengelsdorf F.R."/>
            <person name="Daniel R."/>
            <person name="Duerre P."/>
        </authorList>
    </citation>
    <scope>NUCLEOTIDE SEQUENCE [LARGE SCALE GENOMIC DNA]</scope>
    <source>
        <strain evidence="16">DSM 5847</strain>
    </source>
</reference>
<evidence type="ECO:0000259" key="14">
    <source>
        <dbReference type="PROSITE" id="PS51193"/>
    </source>
</evidence>
<evidence type="ECO:0000256" key="5">
    <source>
        <dbReference type="ARBA" id="ARBA00022801"/>
    </source>
</evidence>
<dbReference type="Gene3D" id="3.90.320.10">
    <property type="match status" value="1"/>
</dbReference>
<sequence length="787" mass="91704">MSNRNTIKISVRNLVEFILRSGDLNSTFTGSSRNTDAIKAHQKIQKAAPKEYTAEVSLSYTFEKEDISLEISGRADGIIDNDGIITIDEIKTTTAPIEFINEDYNLIHWAQAKTYAFIYAKEKALENIYVQLTYYQIDTKDIKRFIKAFSFKELEEFFLQIVNSYIEWAKTLSMWENYRDDSIKSLEFPFENYREGQRKLAVSVYKTINEGKKIFIQAPTGIGKTIATLFPSLKAMGEGYTSKIFYLTAKTITRTAGEKAINNLREKGLKIKSLTITAKDKICFKPDAACNSEECPFAKGYFDRINEAIKDIYLNEENFSREVLEEYGKKYEICPFEFSLELSLFSDCIICDYNYVFDPRVYLKRFFLEGTTDFTFLIDEAHNLVDRAREMFSAEINKEEMLNLKKLSMNYSKDISKTLNKLNSHMIEIRKLCEVKDNEHIEEDAPMEIIYLLMELMPKAEKWLLENKDKNNEFKEKLLDFYFKALAFIRTNEYYDESFVTYGEKQNNNLKLKLFCLDPSHLLKEASKRGKSTVFFSATLMPMDYFIDILGGDSESYKLRLNSPFSRDNLCLTIDSNISTTYKMREFTYDKILKDLNTVVKAKIGNYLVFFPSHKYMREVHDRFSEKNLDIKTIYQEISMNEEERESFLENFREGNTESLVGFAVMGGLFSEGIDLVGDRLIGTIIVGVGLPQICLERNIINDYFKKKNNQGFEYAYMYPGMNKVMQAAGRVIRREEDRGIVLLIDERFLHRNYYSLFPKEWSNPRICKNSNELSGAVKEFWENTSK</sequence>
<protein>
    <submittedName>
        <fullName evidence="15">Bifunctional ATP-dependent DNA helicase/DNA polymerase III subunit epsilon</fullName>
    </submittedName>
</protein>
<evidence type="ECO:0000313" key="15">
    <source>
        <dbReference type="EMBL" id="KOA19043.1"/>
    </source>
</evidence>
<dbReference type="GO" id="GO:0003678">
    <property type="term" value="F:DNA helicase activity"/>
    <property type="evidence" value="ECO:0007669"/>
    <property type="project" value="InterPro"/>
</dbReference>
<dbReference type="PANTHER" id="PTHR11472:SF34">
    <property type="entry name" value="REGULATOR OF TELOMERE ELONGATION HELICASE 1"/>
    <property type="match status" value="1"/>
</dbReference>
<keyword evidence="10" id="KW-0238">DNA-binding</keyword>
<comment type="caution">
    <text evidence="15">The sequence shown here is derived from an EMBL/GenBank/DDBJ whole genome shotgun (WGS) entry which is preliminary data.</text>
</comment>
<keyword evidence="2" id="KW-0479">Metal-binding</keyword>
<dbReference type="InterPro" id="IPR011604">
    <property type="entry name" value="PDDEXK-like_dom_sf"/>
</dbReference>
<dbReference type="Pfam" id="PF06733">
    <property type="entry name" value="DEAD_2"/>
    <property type="match status" value="1"/>
</dbReference>
<dbReference type="InterPro" id="IPR010614">
    <property type="entry name" value="RAD3-like_helicase_DEAD"/>
</dbReference>
<dbReference type="Gene3D" id="3.40.50.300">
    <property type="entry name" value="P-loop containing nucleotide triphosphate hydrolases"/>
    <property type="match status" value="2"/>
</dbReference>
<dbReference type="PROSITE" id="PS51193">
    <property type="entry name" value="HELICASE_ATP_BIND_2"/>
    <property type="match status" value="1"/>
</dbReference>
<dbReference type="InterPro" id="IPR027417">
    <property type="entry name" value="P-loop_NTPase"/>
</dbReference>
<dbReference type="AlphaFoldDB" id="A0A0L6Z892"/>
<evidence type="ECO:0000256" key="12">
    <source>
        <dbReference type="ARBA" id="ARBA00023235"/>
    </source>
</evidence>
<evidence type="ECO:0000256" key="1">
    <source>
        <dbReference type="ARBA" id="ARBA00022485"/>
    </source>
</evidence>
<evidence type="ECO:0000256" key="2">
    <source>
        <dbReference type="ARBA" id="ARBA00022723"/>
    </source>
</evidence>
<dbReference type="PANTHER" id="PTHR11472">
    <property type="entry name" value="DNA REPAIR DEAD HELICASE RAD3/XP-D SUBFAMILY MEMBER"/>
    <property type="match status" value="1"/>
</dbReference>
<keyword evidence="7" id="KW-0067">ATP-binding</keyword>
<dbReference type="PATRIC" id="fig|1121318.3.peg.2556"/>
<evidence type="ECO:0000256" key="6">
    <source>
        <dbReference type="ARBA" id="ARBA00022806"/>
    </source>
</evidence>
<dbReference type="Gene3D" id="1.10.30.20">
    <property type="entry name" value="Bacterial XPD DNA helicase, FeS cluster domain"/>
    <property type="match status" value="1"/>
</dbReference>